<keyword evidence="9 12" id="KW-1133">Transmembrane helix</keyword>
<gene>
    <name evidence="14" type="ORF">PV07_05995</name>
</gene>
<keyword evidence="6" id="KW-0808">Transferase</keyword>
<evidence type="ECO:0000256" key="7">
    <source>
        <dbReference type="ARBA" id="ARBA00022692"/>
    </source>
</evidence>
<evidence type="ECO:0000256" key="8">
    <source>
        <dbReference type="ARBA" id="ARBA00022824"/>
    </source>
</evidence>
<accession>A0A0D1ZQD6</accession>
<dbReference type="EC" id="2.4.1.-" evidence="12"/>
<keyword evidence="4" id="KW-0337">GPI-anchor biosynthesis</keyword>
<dbReference type="InterPro" id="IPR005599">
    <property type="entry name" value="GPI_mannosylTrfase"/>
</dbReference>
<dbReference type="Proteomes" id="UP000054466">
    <property type="component" value="Unassembled WGS sequence"/>
</dbReference>
<feature type="region of interest" description="Disordered" evidence="13">
    <location>
        <begin position="672"/>
        <end position="753"/>
    </location>
</feature>
<evidence type="ECO:0000256" key="11">
    <source>
        <dbReference type="ARBA" id="ARBA00024708"/>
    </source>
</evidence>
<evidence type="ECO:0000256" key="6">
    <source>
        <dbReference type="ARBA" id="ARBA00022679"/>
    </source>
</evidence>
<evidence type="ECO:0000313" key="14">
    <source>
        <dbReference type="EMBL" id="KIW30236.1"/>
    </source>
</evidence>
<keyword evidence="15" id="KW-1185">Reference proteome</keyword>
<evidence type="ECO:0000256" key="12">
    <source>
        <dbReference type="RuleBase" id="RU363075"/>
    </source>
</evidence>
<comment type="caution">
    <text evidence="12">Lacks conserved residue(s) required for the propagation of feature annotation.</text>
</comment>
<feature type="compositionally biased region" description="Gly residues" evidence="13">
    <location>
        <begin position="705"/>
        <end position="717"/>
    </location>
</feature>
<dbReference type="VEuPathDB" id="FungiDB:PV07_05995"/>
<feature type="compositionally biased region" description="Basic and acidic residues" evidence="13">
    <location>
        <begin position="721"/>
        <end position="753"/>
    </location>
</feature>
<feature type="transmembrane region" description="Helical" evidence="12">
    <location>
        <begin position="385"/>
        <end position="404"/>
    </location>
</feature>
<evidence type="ECO:0000256" key="1">
    <source>
        <dbReference type="ARBA" id="ARBA00004477"/>
    </source>
</evidence>
<dbReference type="EMBL" id="KN847042">
    <property type="protein sequence ID" value="KIW30236.1"/>
    <property type="molecule type" value="Genomic_DNA"/>
</dbReference>
<evidence type="ECO:0000256" key="5">
    <source>
        <dbReference type="ARBA" id="ARBA00022676"/>
    </source>
</evidence>
<sequence>MSIDESIAAKAVLQTDKNAETVGRTQNSSPPTARRSFPVAPHNVFLFLVGLRLVNALTTRTFFQPDEYFQALEPAWQWAFGAGGGAWITWEWKNHLRSAIHPAIFGLCYQLADFVADHLMLQSPVRSEVLLAAPKTLQAFFAATADFYTWRLSSDIYGEDSTAALASLFLTVVSPWQWFCSTRTFSNSLETTLTVIALYNWPWHWTLPRGRNRDTAGAHLDNQRIRTRDDIAADEGSTDEVTRVRRALLCAAVATILRPTNILIWMILTLLTFIRDWNSIGLNWAECVLFVRETVLCGSIILASSAIVDRIFYDAWVFPPLNFLQVNVVQSLATFYGNNDWHYYISQGYPLLLMTALPFTLIGLYRALGSKDANFAPTPAAGRDALHSLSIICLLVPTAFSVIAHKEVRFIYPLLPALHTVTALPLASFFHPLITPSPSLHLAKRLLLLLILSLNLTISYYTTQVHNSGIVDLTHYLRHEFETVYLSPPSNMTVGMLMPCHSTPWRSHLQYPPSSTHPGIRAWALTCEPPLNLNASDKSSYLDEADQFYANPSIWVKKHMSRHPPPGKGNIRPTGSVAGILAAPNVNGKIETIPSDILEGERAEQFWLTGGQGRKPWPDYLVFFAQLEPSLQAILRGSGYGECKRLFNSHWHDDWRRQGDVVVWCLDADKQQEQKTASGNGSGGTGIGMEEVEDAIHNPSALEDGGTGQKVLGGGASKGQKPRENGEFADRKPKEPLRRVVEKPFWKVREPRD</sequence>
<keyword evidence="5 12" id="KW-0328">Glycosyltransferase</keyword>
<comment type="similarity">
    <text evidence="3">Belongs to the glycosyltransferase 22 family. PIGB subfamily.</text>
</comment>
<dbReference type="GO" id="GO:0006506">
    <property type="term" value="P:GPI anchor biosynthetic process"/>
    <property type="evidence" value="ECO:0007669"/>
    <property type="project" value="UniProtKB-UniPathway"/>
</dbReference>
<dbReference type="OrthoDB" id="416834at2759"/>
<evidence type="ECO:0000256" key="9">
    <source>
        <dbReference type="ARBA" id="ARBA00022989"/>
    </source>
</evidence>
<dbReference type="STRING" id="569365.A0A0D1ZQD6"/>
<dbReference type="Pfam" id="PF03901">
    <property type="entry name" value="Glyco_transf_22"/>
    <property type="match status" value="1"/>
</dbReference>
<comment type="pathway">
    <text evidence="2">Glycolipid biosynthesis; glycosylphosphatidylinositol-anchor biosynthesis.</text>
</comment>
<evidence type="ECO:0000313" key="15">
    <source>
        <dbReference type="Proteomes" id="UP000054466"/>
    </source>
</evidence>
<name>A0A0D1ZQD6_9EURO</name>
<evidence type="ECO:0000256" key="3">
    <source>
        <dbReference type="ARBA" id="ARBA00006065"/>
    </source>
</evidence>
<comment type="function">
    <text evidence="11">Mannosyltransferase involved in glycosylphosphatidylinositol-anchor biosynthesis. Transfers the third mannose to Man2-GlcN-acyl-PI during GPI precursor assembly.</text>
</comment>
<dbReference type="HOGENOM" id="CLU_012353_1_0_1"/>
<organism evidence="14 15">
    <name type="scientific">Cladophialophora immunda</name>
    <dbReference type="NCBI Taxonomy" id="569365"/>
    <lineage>
        <taxon>Eukaryota</taxon>
        <taxon>Fungi</taxon>
        <taxon>Dikarya</taxon>
        <taxon>Ascomycota</taxon>
        <taxon>Pezizomycotina</taxon>
        <taxon>Eurotiomycetes</taxon>
        <taxon>Chaetothyriomycetidae</taxon>
        <taxon>Chaetothyriales</taxon>
        <taxon>Herpotrichiellaceae</taxon>
        <taxon>Cladophialophora</taxon>
    </lineage>
</organism>
<evidence type="ECO:0000256" key="13">
    <source>
        <dbReference type="SAM" id="MobiDB-lite"/>
    </source>
</evidence>
<proteinExistence type="inferred from homology"/>
<evidence type="ECO:0000256" key="2">
    <source>
        <dbReference type="ARBA" id="ARBA00004687"/>
    </source>
</evidence>
<protein>
    <recommendedName>
        <fullName evidence="12">Mannosyltransferase</fullName>
        <ecNumber evidence="12">2.4.1.-</ecNumber>
    </recommendedName>
</protein>
<evidence type="ECO:0000256" key="10">
    <source>
        <dbReference type="ARBA" id="ARBA00023136"/>
    </source>
</evidence>
<dbReference type="GO" id="GO:0005789">
    <property type="term" value="C:endoplasmic reticulum membrane"/>
    <property type="evidence" value="ECO:0007669"/>
    <property type="project" value="UniProtKB-SubCell"/>
</dbReference>
<keyword evidence="8 12" id="KW-0256">Endoplasmic reticulum</keyword>
<reference evidence="14 15" key="1">
    <citation type="submission" date="2015-01" db="EMBL/GenBank/DDBJ databases">
        <title>The Genome Sequence of Cladophialophora immunda CBS83496.</title>
        <authorList>
            <consortium name="The Broad Institute Genomics Platform"/>
            <person name="Cuomo C."/>
            <person name="de Hoog S."/>
            <person name="Gorbushina A."/>
            <person name="Stielow B."/>
            <person name="Teixiera M."/>
            <person name="Abouelleil A."/>
            <person name="Chapman S.B."/>
            <person name="Priest M."/>
            <person name="Young S.K."/>
            <person name="Wortman J."/>
            <person name="Nusbaum C."/>
            <person name="Birren B."/>
        </authorList>
    </citation>
    <scope>NUCLEOTIDE SEQUENCE [LARGE SCALE GENOMIC DNA]</scope>
    <source>
        <strain evidence="14 15">CBS 83496</strain>
    </source>
</reference>
<dbReference type="AlphaFoldDB" id="A0A0D1ZQD6"/>
<feature type="transmembrane region" description="Helical" evidence="12">
    <location>
        <begin position="341"/>
        <end position="365"/>
    </location>
</feature>
<feature type="transmembrane region" description="Helical" evidence="12">
    <location>
        <begin position="247"/>
        <end position="274"/>
    </location>
</feature>
<dbReference type="GO" id="GO:0000026">
    <property type="term" value="F:alpha-1,2-mannosyltransferase activity"/>
    <property type="evidence" value="ECO:0007669"/>
    <property type="project" value="TreeGrafter"/>
</dbReference>
<dbReference type="RefSeq" id="XP_016250452.1">
    <property type="nucleotide sequence ID" value="XM_016392933.1"/>
</dbReference>
<evidence type="ECO:0000256" key="4">
    <source>
        <dbReference type="ARBA" id="ARBA00022502"/>
    </source>
</evidence>
<dbReference type="GeneID" id="27345189"/>
<dbReference type="PANTHER" id="PTHR22760">
    <property type="entry name" value="GLYCOSYLTRANSFERASE"/>
    <property type="match status" value="1"/>
</dbReference>
<keyword evidence="10 12" id="KW-0472">Membrane</keyword>
<keyword evidence="7 12" id="KW-0812">Transmembrane</keyword>
<feature type="transmembrane region" description="Helical" evidence="12">
    <location>
        <begin position="410"/>
        <end position="434"/>
    </location>
</feature>
<comment type="subcellular location">
    <subcellularLocation>
        <location evidence="1 12">Endoplasmic reticulum membrane</location>
        <topology evidence="1 12">Multi-pass membrane protein</topology>
    </subcellularLocation>
</comment>
<dbReference type="UniPathway" id="UPA00196"/>
<dbReference type="PANTHER" id="PTHR22760:SF4">
    <property type="entry name" value="GPI MANNOSYLTRANSFERASE 3"/>
    <property type="match status" value="1"/>
</dbReference>